<dbReference type="InterPro" id="IPR004007">
    <property type="entry name" value="DhaL_dom"/>
</dbReference>
<dbReference type="RefSeq" id="WP_013189628.1">
    <property type="nucleotide sequence ID" value="NZ_CP068112.1"/>
</dbReference>
<dbReference type="GO" id="GO:0004371">
    <property type="term" value="F:glycerone kinase activity"/>
    <property type="evidence" value="ECO:0007669"/>
    <property type="project" value="InterPro"/>
</dbReference>
<dbReference type="GeneID" id="55565930"/>
<dbReference type="EMBL" id="UASJ01000001">
    <property type="protein sequence ID" value="SQB64417.1"/>
    <property type="molecule type" value="Genomic_DNA"/>
</dbReference>
<feature type="domain" description="DhaL" evidence="1">
    <location>
        <begin position="11"/>
        <end position="198"/>
    </location>
</feature>
<evidence type="ECO:0000313" key="2">
    <source>
        <dbReference type="EMBL" id="SQB64417.1"/>
    </source>
</evidence>
<dbReference type="PROSITE" id="PS51480">
    <property type="entry name" value="DHAL"/>
    <property type="match status" value="1"/>
</dbReference>
<dbReference type="InterPro" id="IPR036117">
    <property type="entry name" value="DhaL_dom_sf"/>
</dbReference>
<dbReference type="SUPFAM" id="SSF101473">
    <property type="entry name" value="DhaL-like"/>
    <property type="match status" value="1"/>
</dbReference>
<reference evidence="2 3" key="1">
    <citation type="submission" date="2018-06" db="EMBL/GenBank/DDBJ databases">
        <authorList>
            <consortium name="Pathogen Informatics"/>
            <person name="Doyle S."/>
        </authorList>
    </citation>
    <scope>NUCLEOTIDE SEQUENCE [LARGE SCALE GENOMIC DNA]</scope>
    <source>
        <strain evidence="2 3">NCTC11820</strain>
    </source>
</reference>
<name>A0A2X2YLB7_9ACTO</name>
<evidence type="ECO:0000259" key="1">
    <source>
        <dbReference type="PROSITE" id="PS51480"/>
    </source>
</evidence>
<dbReference type="GO" id="GO:0006071">
    <property type="term" value="P:glycerol metabolic process"/>
    <property type="evidence" value="ECO:0007669"/>
    <property type="project" value="InterPro"/>
</dbReference>
<organism evidence="2 3">
    <name type="scientific">Mobiluncus curtisii</name>
    <dbReference type="NCBI Taxonomy" id="2051"/>
    <lineage>
        <taxon>Bacteria</taxon>
        <taxon>Bacillati</taxon>
        <taxon>Actinomycetota</taxon>
        <taxon>Actinomycetes</taxon>
        <taxon>Actinomycetales</taxon>
        <taxon>Actinomycetaceae</taxon>
        <taxon>Mobiluncus</taxon>
    </lineage>
</organism>
<protein>
    <submittedName>
        <fullName evidence="2">DAK2 domain fusion protein YloV</fullName>
    </submittedName>
</protein>
<gene>
    <name evidence="2" type="ORF">NCTC11820_00761</name>
</gene>
<dbReference type="Proteomes" id="UP000250245">
    <property type="component" value="Unassembled WGS sequence"/>
</dbReference>
<proteinExistence type="predicted"/>
<accession>A0A2X2YLB7</accession>
<dbReference type="Gene3D" id="1.25.40.340">
    <property type="match status" value="1"/>
</dbReference>
<evidence type="ECO:0000313" key="3">
    <source>
        <dbReference type="Proteomes" id="UP000250245"/>
    </source>
</evidence>
<dbReference type="AlphaFoldDB" id="A0A2X2YLB7"/>
<sequence>MDTARQKLETNDLREWCVRTGAVLNQARELLDDLNTFPVPNFNTGTNLANSWAVATRATQTLPLPLRPAEFMAAVSREVAKFPHGSVGIFLASGFAACAEAWGDAPVVRPADLLMSVDAMDRAFREVSGSDTWEFGLSRLITTVSEQLSELELLTLSQVVDTALVCAQEATIDSADAHGGVGDAGLAGACLIFASLADLAATAEGDVPTNVSTVQAMLSDWANRSRSVAESLRHTVPGGEFGATFHFEALDMPTGKLRESLRAASSEVLICKVLDGIGAGRFVAHVHTPSPLAALPYPHGAVLIHHLGRNPEAFEGDEDPLTRLTADFDNVVVLSDFAARQAPLVTPGLLVLSAAPALVETYARAGATVLLGTENSEQICWAWRSLPKGRAALIIPADPETRKMALTMRDSLDDAELSDSPVMVADTEDELSAAWLVQSLQGKQFRGENLEQLRDLETACRDLKAGIRVEPLSHHDLDTQIRDLVNDLGPNRELHAVISSGNVSTDRMNLQLALANYADIELVAYYGGQPGSTYIGVRF</sequence>